<protein>
    <submittedName>
        <fullName evidence="1">Uncharacterized protein</fullName>
    </submittedName>
</protein>
<gene>
    <name evidence="1" type="ORF">CUU66_06725</name>
</gene>
<comment type="caution">
    <text evidence="1">The sequence shown here is derived from an EMBL/GenBank/DDBJ whole genome shotgun (WGS) entry which is preliminary data.</text>
</comment>
<dbReference type="EMBL" id="PGUY01000019">
    <property type="protein sequence ID" value="PLT30642.1"/>
    <property type="molecule type" value="Genomic_DNA"/>
</dbReference>
<dbReference type="RefSeq" id="WP_101640910.1">
    <property type="nucleotide sequence ID" value="NZ_PGUY01000019.1"/>
</dbReference>
<dbReference type="Proteomes" id="UP000234748">
    <property type="component" value="Unassembled WGS sequence"/>
</dbReference>
<proteinExistence type="predicted"/>
<evidence type="ECO:0000313" key="2">
    <source>
        <dbReference type="Proteomes" id="UP000234748"/>
    </source>
</evidence>
<accession>A0A2N5M8I1</accession>
<sequence>MDYDFYNNPDNWIGGFYELSIEYHPFGNNKRVNEALTALCKSDYFNGFWEDKKDYQKKSISLPINIEEDSVTQFYGTLSLSNSKEGELPCVITVIRVDGESDWLDIAIPQAALEKRFPYKYPLTIELNPWLKKINARYTQLAEIIYCSSPFDLAMIGEEITGYTNQEEITYEVVQNIICILPSHLQDRLGLKGKGLSNQLIIFD</sequence>
<reference evidence="1 2" key="1">
    <citation type="submission" date="2017-11" db="EMBL/GenBank/DDBJ databases">
        <title>Comparitive Functional Genomics of Dry Heat Resistant strains isolated from the Viking Spacecraft.</title>
        <authorList>
            <person name="Seuylemezian A."/>
            <person name="Cooper K."/>
            <person name="Vaishampayan P."/>
        </authorList>
    </citation>
    <scope>NUCLEOTIDE SEQUENCE [LARGE SCALE GENOMIC DNA]</scope>
    <source>
        <strain evidence="1 2">V1-29</strain>
    </source>
</reference>
<dbReference type="AlphaFoldDB" id="A0A2N5M8I1"/>
<dbReference type="OrthoDB" id="2842340at2"/>
<organism evidence="1 2">
    <name type="scientific">Peribacillus deserti</name>
    <dbReference type="NCBI Taxonomy" id="673318"/>
    <lineage>
        <taxon>Bacteria</taxon>
        <taxon>Bacillati</taxon>
        <taxon>Bacillota</taxon>
        <taxon>Bacilli</taxon>
        <taxon>Bacillales</taxon>
        <taxon>Bacillaceae</taxon>
        <taxon>Peribacillus</taxon>
    </lineage>
</organism>
<keyword evidence="2" id="KW-1185">Reference proteome</keyword>
<name>A0A2N5M8I1_9BACI</name>
<evidence type="ECO:0000313" key="1">
    <source>
        <dbReference type="EMBL" id="PLT30642.1"/>
    </source>
</evidence>